<feature type="region of interest" description="Disordered" evidence="1">
    <location>
        <begin position="898"/>
        <end position="971"/>
    </location>
</feature>
<organism evidence="2 3">
    <name type="scientific">Orbilia brochopaga</name>
    <dbReference type="NCBI Taxonomy" id="3140254"/>
    <lineage>
        <taxon>Eukaryota</taxon>
        <taxon>Fungi</taxon>
        <taxon>Dikarya</taxon>
        <taxon>Ascomycota</taxon>
        <taxon>Pezizomycotina</taxon>
        <taxon>Orbiliomycetes</taxon>
        <taxon>Orbiliales</taxon>
        <taxon>Orbiliaceae</taxon>
        <taxon>Orbilia</taxon>
    </lineage>
</organism>
<feature type="region of interest" description="Disordered" evidence="1">
    <location>
        <begin position="744"/>
        <end position="783"/>
    </location>
</feature>
<keyword evidence="3" id="KW-1185">Reference proteome</keyword>
<reference evidence="2 3" key="1">
    <citation type="submission" date="2019-10" db="EMBL/GenBank/DDBJ databases">
        <authorList>
            <person name="Palmer J.M."/>
        </authorList>
    </citation>
    <scope>NUCLEOTIDE SEQUENCE [LARGE SCALE GENOMIC DNA]</scope>
    <source>
        <strain evidence="2 3">TWF696</strain>
    </source>
</reference>
<sequence>MSVLYGNCNFRNLEFNTVCGCQEFTPEEDEDVAVGTTGLLSAGGRARKTCLCGHFVNFHSKRIDAPREHASKQRHVVSDSFRSARLRSGATSPTSIALTSNKQQTPTTEPGQDYGDTYTLSKTFEDPPARYQANPHNRILAGSYSDAAGLGISLRTTGDAGGSYAGRSGDSSAITEIAPHLANGRMHGRPVQQPLLSDTRRGQRGGTLLRSARSSPLLGHQQMQQLNLNSDKAADDTTPIASTVADSQVITGQDRYLEFDRRVNGALHIVRGLSQAFLPLSLQEGIRLHTPNAASRDNAPFIAFDERDANDELKRQTLAIETQLRTLARTVAGRLNGGVVDDEPRGRIEELPQSVPNDGPLRLQALKSSPLKPPVDVVETAQREVSPRPVSPTPAEENDEVALTSSVLMPPAAGVSESFVNKRIHEIVEKVDLQEEICNDVMKFKNDKEEEIEELGANVFSLEERLSNMENQFHRFLEDREQSFRKRLHEEEEDDAAERKKRSKRHRREIAVSDLRTPSLVMDKRDKSHKKAARGSEQLLDATFKQTLTTTTSFTRTHSTATSFTSASSSSTSTPLNQPALIKALSSKIGVLQQRLQQIEAVATPSCERPWIVQVVVLPQTIWTTWRGTKDGDLIEQQRVPRALQSSSRAWKRLHSRGLIKCLEVTGGEARDVERAIRKAFGGVFSALSEVGDASAKDDGPHEWSPLRKASEQTTLRALSPGEMSKQFWKVDFLRGTCAEDLRSLTPSHSRSSPLQLYDPSKGSQIARSGASPTKSQASGQKPTHRLYITNCWTEGMGGSWDLTRENTQLSSANSKRHVGSAFSTQPSSLGAQSLRRRLRVDGGSNSSGSPKVGADHPYRSGWSDIRNLPPETVYIYDNKHQISSMKPRPAEDEAFWYYDPSLDGPRDDNHSSGSSNSSGDGTTIVSDIRVTVPTLAVTTNDEEISRSQRSPSYNQRKDDSQHSPKLATQQSCTLQETAATSQVPQQQPLLVSQASFSGRLEPSLKNSFKNLGDSEFASASLGLHSHDSDSTPKASFLGTHSSFANSAAVAAAKPLRRSRRNREAKASQQAANSLLDPLRSAMSQPMSRQDSRGSGTERWEDAPLRLSRASTLERDA</sequence>
<dbReference type="EMBL" id="JAVHNQ010000001">
    <property type="protein sequence ID" value="KAK6359707.1"/>
    <property type="molecule type" value="Genomic_DNA"/>
</dbReference>
<feature type="compositionally biased region" description="Polar residues" evidence="1">
    <location>
        <begin position="745"/>
        <end position="755"/>
    </location>
</feature>
<evidence type="ECO:0000313" key="2">
    <source>
        <dbReference type="EMBL" id="KAK6359707.1"/>
    </source>
</evidence>
<feature type="region of interest" description="Disordered" evidence="1">
    <location>
        <begin position="1048"/>
        <end position="1117"/>
    </location>
</feature>
<feature type="compositionally biased region" description="Basic and acidic residues" evidence="1">
    <location>
        <begin position="1090"/>
        <end position="1104"/>
    </location>
</feature>
<feature type="compositionally biased region" description="Polar residues" evidence="1">
    <location>
        <begin position="89"/>
        <end position="110"/>
    </location>
</feature>
<dbReference type="Proteomes" id="UP001375240">
    <property type="component" value="Unassembled WGS sequence"/>
</dbReference>
<name>A0AAV9VG27_9PEZI</name>
<feature type="compositionally biased region" description="Basic and acidic residues" evidence="1">
    <location>
        <begin position="695"/>
        <end position="711"/>
    </location>
</feature>
<evidence type="ECO:0000313" key="3">
    <source>
        <dbReference type="Proteomes" id="UP001375240"/>
    </source>
</evidence>
<feature type="region of interest" description="Disordered" evidence="1">
    <location>
        <begin position="66"/>
        <end position="116"/>
    </location>
</feature>
<feature type="region of interest" description="Disordered" evidence="1">
    <location>
        <begin position="812"/>
        <end position="865"/>
    </location>
</feature>
<gene>
    <name evidence="2" type="ORF">TWF696_000849</name>
</gene>
<evidence type="ECO:0000256" key="1">
    <source>
        <dbReference type="SAM" id="MobiDB-lite"/>
    </source>
</evidence>
<accession>A0AAV9VG27</accession>
<feature type="region of interest" description="Disordered" evidence="1">
    <location>
        <begin position="488"/>
        <end position="538"/>
    </location>
</feature>
<proteinExistence type="predicted"/>
<feature type="region of interest" description="Disordered" evidence="1">
    <location>
        <begin position="184"/>
        <end position="204"/>
    </location>
</feature>
<feature type="compositionally biased region" description="Polar residues" evidence="1">
    <location>
        <begin position="762"/>
        <end position="782"/>
    </location>
</feature>
<feature type="region of interest" description="Disordered" evidence="1">
    <location>
        <begin position="371"/>
        <end position="399"/>
    </location>
</feature>
<feature type="region of interest" description="Disordered" evidence="1">
    <location>
        <begin position="693"/>
        <end position="719"/>
    </location>
</feature>
<feature type="compositionally biased region" description="Polar residues" evidence="1">
    <location>
        <begin position="822"/>
        <end position="832"/>
    </location>
</feature>
<comment type="caution">
    <text evidence="2">The sequence shown here is derived from an EMBL/GenBank/DDBJ whole genome shotgun (WGS) entry which is preliminary data.</text>
</comment>
<dbReference type="AlphaFoldDB" id="A0AAV9VG27"/>
<feature type="compositionally biased region" description="Basic residues" evidence="1">
    <location>
        <begin position="499"/>
        <end position="508"/>
    </location>
</feature>
<feature type="compositionally biased region" description="Low complexity" evidence="1">
    <location>
        <begin position="912"/>
        <end position="922"/>
    </location>
</feature>
<protein>
    <submittedName>
        <fullName evidence="2">Uncharacterized protein</fullName>
    </submittedName>
</protein>